<dbReference type="Pfam" id="PF00293">
    <property type="entry name" value="NUDIX"/>
    <property type="match status" value="1"/>
</dbReference>
<keyword evidence="14" id="KW-1185">Reference proteome</keyword>
<dbReference type="HAMAP" id="MF_00202">
    <property type="entry name" value="Idi"/>
    <property type="match status" value="1"/>
</dbReference>
<dbReference type="EC" id="5.3.3.2" evidence="3 10"/>
<dbReference type="Proteomes" id="UP000324194">
    <property type="component" value="Chromosome 1"/>
</dbReference>
<evidence type="ECO:0000256" key="10">
    <source>
        <dbReference type="HAMAP-Rule" id="MF_00202"/>
    </source>
</evidence>
<keyword evidence="9 10" id="KW-0413">Isomerase</keyword>
<organism evidence="13 14">
    <name type="scientific">Aquicella siphonis</name>
    <dbReference type="NCBI Taxonomy" id="254247"/>
    <lineage>
        <taxon>Bacteria</taxon>
        <taxon>Pseudomonadati</taxon>
        <taxon>Pseudomonadota</taxon>
        <taxon>Gammaproteobacteria</taxon>
        <taxon>Legionellales</taxon>
        <taxon>Coxiellaceae</taxon>
        <taxon>Aquicella</taxon>
    </lineage>
</organism>
<dbReference type="SUPFAM" id="SSF55811">
    <property type="entry name" value="Nudix"/>
    <property type="match status" value="1"/>
</dbReference>
<evidence type="ECO:0000256" key="6">
    <source>
        <dbReference type="ARBA" id="ARBA00022842"/>
    </source>
</evidence>
<evidence type="ECO:0000313" key="14">
    <source>
        <dbReference type="Proteomes" id="UP000324194"/>
    </source>
</evidence>
<evidence type="ECO:0000256" key="7">
    <source>
        <dbReference type="ARBA" id="ARBA00023211"/>
    </source>
</evidence>
<dbReference type="OrthoDB" id="5498344at2"/>
<gene>
    <name evidence="10 13" type="primary">idi</name>
    <name evidence="13" type="ORF">AQUSIP_18630</name>
</gene>
<evidence type="ECO:0000256" key="1">
    <source>
        <dbReference type="ARBA" id="ARBA00004826"/>
    </source>
</evidence>
<dbReference type="PROSITE" id="PS51462">
    <property type="entry name" value="NUDIX"/>
    <property type="match status" value="1"/>
</dbReference>
<dbReference type="UniPathway" id="UPA00059">
    <property type="reaction ID" value="UER00104"/>
</dbReference>
<dbReference type="PANTHER" id="PTHR10885">
    <property type="entry name" value="ISOPENTENYL-DIPHOSPHATE DELTA-ISOMERASE"/>
    <property type="match status" value="1"/>
</dbReference>
<dbReference type="GO" id="GO:0009240">
    <property type="term" value="P:isopentenyl diphosphate biosynthetic process"/>
    <property type="evidence" value="ECO:0007669"/>
    <property type="project" value="TreeGrafter"/>
</dbReference>
<comment type="cofactor">
    <cofactor evidence="10">
        <name>Mg(2+)</name>
        <dbReference type="ChEBI" id="CHEBI:18420"/>
    </cofactor>
    <text evidence="10">Binds 1 Mg(2+) ion per subunit. The magnesium ion binds only when substrate is bound.</text>
</comment>
<accession>A0A5E4PJD5</accession>
<feature type="active site" evidence="10 11">
    <location>
        <position position="121"/>
    </location>
</feature>
<evidence type="ECO:0000256" key="4">
    <source>
        <dbReference type="ARBA" id="ARBA00022490"/>
    </source>
</evidence>
<dbReference type="CDD" id="cd02885">
    <property type="entry name" value="NUDIX_IPP_Isomerase"/>
    <property type="match status" value="1"/>
</dbReference>
<dbReference type="EMBL" id="LR699119">
    <property type="protein sequence ID" value="VVC76547.1"/>
    <property type="molecule type" value="Genomic_DNA"/>
</dbReference>
<dbReference type="NCBIfam" id="NF002995">
    <property type="entry name" value="PRK03759.1"/>
    <property type="match status" value="1"/>
</dbReference>
<feature type="binding site" evidence="10">
    <location>
        <position position="94"/>
    </location>
    <ligand>
        <name>Mg(2+)</name>
        <dbReference type="ChEBI" id="CHEBI:18420"/>
    </ligand>
</feature>
<dbReference type="InterPro" id="IPR015797">
    <property type="entry name" value="NUDIX_hydrolase-like_dom_sf"/>
</dbReference>
<dbReference type="AlphaFoldDB" id="A0A5E4PJD5"/>
<evidence type="ECO:0000256" key="2">
    <source>
        <dbReference type="ARBA" id="ARBA00007579"/>
    </source>
</evidence>
<dbReference type="GO" id="GO:0004452">
    <property type="term" value="F:isopentenyl-diphosphate delta-isomerase activity"/>
    <property type="evidence" value="ECO:0007669"/>
    <property type="project" value="UniProtKB-UniRule"/>
</dbReference>
<protein>
    <recommendedName>
        <fullName evidence="3 10">Isopentenyl-diphosphate Delta-isomerase</fullName>
        <shortName evidence="10">IPP isomerase</shortName>
        <ecNumber evidence="3 10">5.3.3.2</ecNumber>
    </recommendedName>
    <alternativeName>
        <fullName evidence="10">IPP:DMAPP isomerase</fullName>
    </alternativeName>
    <alternativeName>
        <fullName evidence="10">Isopentenyl pyrophosphate isomerase</fullName>
    </alternativeName>
</protein>
<dbReference type="InterPro" id="IPR011876">
    <property type="entry name" value="IsopentenylPP_isomerase_typ1"/>
</dbReference>
<dbReference type="InterPro" id="IPR056375">
    <property type="entry name" value="Idi_bact"/>
</dbReference>
<comment type="function">
    <text evidence="10">Catalyzes the 1,3-allylic rearrangement of the homoallylic substrate isopentenyl (IPP) to its highly electrophilic allylic isomer, dimethylallyl diphosphate (DMAPP).</text>
</comment>
<feature type="binding site" evidence="10">
    <location>
        <position position="76"/>
    </location>
    <ligand>
        <name>Mn(2+)</name>
        <dbReference type="ChEBI" id="CHEBI:29035"/>
    </ligand>
</feature>
<evidence type="ECO:0000313" key="13">
    <source>
        <dbReference type="EMBL" id="VVC76547.1"/>
    </source>
</evidence>
<dbReference type="RefSeq" id="WP_148339859.1">
    <property type="nucleotide sequence ID" value="NZ_LR699119.1"/>
</dbReference>
<name>A0A5E4PJD5_9COXI</name>
<feature type="active site" evidence="10 11">
    <location>
        <position position="74"/>
    </location>
</feature>
<keyword evidence="8 10" id="KW-0414">Isoprene biosynthesis</keyword>
<keyword evidence="5 10" id="KW-0479">Metal-binding</keyword>
<comment type="cofactor">
    <cofactor evidence="10">
        <name>Mn(2+)</name>
        <dbReference type="ChEBI" id="CHEBI:29035"/>
    </cofactor>
    <text evidence="10">Binds 1 Mn(2+) ion per subunit.</text>
</comment>
<comment type="pathway">
    <text evidence="1 10">Isoprenoid biosynthesis; dimethylallyl diphosphate biosynthesis; dimethylallyl diphosphate from isopentenyl diphosphate: step 1/1.</text>
</comment>
<comment type="similarity">
    <text evidence="2 10">Belongs to the IPP isomerase type 1 family.</text>
</comment>
<keyword evidence="7 10" id="KW-0464">Manganese</keyword>
<reference evidence="13 14" key="1">
    <citation type="submission" date="2019-08" db="EMBL/GenBank/DDBJ databases">
        <authorList>
            <person name="Guy L."/>
        </authorList>
    </citation>
    <scope>NUCLEOTIDE SEQUENCE [LARGE SCALE GENOMIC DNA]</scope>
    <source>
        <strain evidence="13 14">SGT-108</strain>
    </source>
</reference>
<feature type="binding site" evidence="10">
    <location>
        <position position="37"/>
    </location>
    <ligand>
        <name>Mn(2+)</name>
        <dbReference type="ChEBI" id="CHEBI:29035"/>
    </ligand>
</feature>
<proteinExistence type="inferred from homology"/>
<evidence type="ECO:0000259" key="12">
    <source>
        <dbReference type="PROSITE" id="PS51462"/>
    </source>
</evidence>
<dbReference type="PIRSF" id="PIRSF018427">
    <property type="entry name" value="Isopntndiph_ism"/>
    <property type="match status" value="1"/>
</dbReference>
<feature type="domain" description="Nudix hydrolase" evidence="12">
    <location>
        <begin position="35"/>
        <end position="171"/>
    </location>
</feature>
<comment type="catalytic activity">
    <reaction evidence="10">
        <text>isopentenyl diphosphate = dimethylallyl diphosphate</text>
        <dbReference type="Rhea" id="RHEA:23284"/>
        <dbReference type="ChEBI" id="CHEBI:57623"/>
        <dbReference type="ChEBI" id="CHEBI:128769"/>
        <dbReference type="EC" id="5.3.3.2"/>
    </reaction>
</comment>
<evidence type="ECO:0000256" key="11">
    <source>
        <dbReference type="PIRSR" id="PIRSR018427-1"/>
    </source>
</evidence>
<dbReference type="InterPro" id="IPR000086">
    <property type="entry name" value="NUDIX_hydrolase_dom"/>
</dbReference>
<sequence>MTATECVPSEYVILVDEQDNEIGLAEKLEAHEKSLLHRAFSVFIFRRTPRVEILLQQRALHKYHSPGLWTNTCCSHPREGETVLAAASRRLQEELGVTATLRDLGWFKYHARFPNGLSEHEIDHVVIGELSPAQSVAPNPDEVHACRWVTIPELESEMTTAPERFTPWLHQALSFVKPHISRL</sequence>
<dbReference type="KEGG" id="asip:AQUSIP_18630"/>
<dbReference type="GO" id="GO:0050992">
    <property type="term" value="P:dimethylallyl diphosphate biosynthetic process"/>
    <property type="evidence" value="ECO:0007669"/>
    <property type="project" value="UniProtKB-UniRule"/>
</dbReference>
<dbReference type="GO" id="GO:0046872">
    <property type="term" value="F:metal ion binding"/>
    <property type="evidence" value="ECO:0007669"/>
    <property type="project" value="UniProtKB-KW"/>
</dbReference>
<evidence type="ECO:0000256" key="3">
    <source>
        <dbReference type="ARBA" id="ARBA00012057"/>
    </source>
</evidence>
<evidence type="ECO:0000256" key="9">
    <source>
        <dbReference type="ARBA" id="ARBA00023235"/>
    </source>
</evidence>
<evidence type="ECO:0000256" key="5">
    <source>
        <dbReference type="ARBA" id="ARBA00022723"/>
    </source>
</evidence>
<dbReference type="NCBIfam" id="TIGR02150">
    <property type="entry name" value="IPP_isom_1"/>
    <property type="match status" value="1"/>
</dbReference>
<evidence type="ECO:0000256" key="8">
    <source>
        <dbReference type="ARBA" id="ARBA00023229"/>
    </source>
</evidence>
<dbReference type="PANTHER" id="PTHR10885:SF0">
    <property type="entry name" value="ISOPENTENYL-DIPHOSPHATE DELTA-ISOMERASE"/>
    <property type="match status" value="1"/>
</dbReference>
<feature type="binding site" evidence="10">
    <location>
        <position position="31"/>
    </location>
    <ligand>
        <name>Mn(2+)</name>
        <dbReference type="ChEBI" id="CHEBI:29035"/>
    </ligand>
</feature>
<feature type="binding site" evidence="10">
    <location>
        <position position="121"/>
    </location>
    <ligand>
        <name>Mn(2+)</name>
        <dbReference type="ChEBI" id="CHEBI:29035"/>
    </ligand>
</feature>
<comment type="subcellular location">
    <subcellularLocation>
        <location evidence="10">Cytoplasm</location>
    </subcellularLocation>
</comment>
<keyword evidence="6 10" id="KW-0460">Magnesium</keyword>
<dbReference type="GO" id="GO:0005737">
    <property type="term" value="C:cytoplasm"/>
    <property type="evidence" value="ECO:0007669"/>
    <property type="project" value="UniProtKB-SubCell"/>
</dbReference>
<keyword evidence="4 10" id="KW-0963">Cytoplasm</keyword>
<dbReference type="Gene3D" id="3.90.79.10">
    <property type="entry name" value="Nucleoside Triphosphate Pyrophosphohydrolase"/>
    <property type="match status" value="1"/>
</dbReference>
<feature type="binding site" evidence="10">
    <location>
        <position position="119"/>
    </location>
    <ligand>
        <name>Mn(2+)</name>
        <dbReference type="ChEBI" id="CHEBI:29035"/>
    </ligand>
</feature>